<keyword evidence="2" id="KW-1185">Reference proteome</keyword>
<dbReference type="AlphaFoldDB" id="A0A4Y7IYG3"/>
<reference evidence="1 2" key="1">
    <citation type="journal article" date="2018" name="Science">
        <title>The opium poppy genome and morphinan production.</title>
        <authorList>
            <person name="Guo L."/>
            <person name="Winzer T."/>
            <person name="Yang X."/>
            <person name="Li Y."/>
            <person name="Ning Z."/>
            <person name="He Z."/>
            <person name="Teodor R."/>
            <person name="Lu Y."/>
            <person name="Bowser T.A."/>
            <person name="Graham I.A."/>
            <person name="Ye K."/>
        </authorList>
    </citation>
    <scope>NUCLEOTIDE SEQUENCE [LARGE SCALE GENOMIC DNA]</scope>
    <source>
        <strain evidence="2">cv. HN1</strain>
        <tissue evidence="1">Leaves</tissue>
    </source>
</reference>
<dbReference type="Gramene" id="RZC52529">
    <property type="protein sequence ID" value="RZC52529"/>
    <property type="gene ID" value="C5167_020955"/>
</dbReference>
<evidence type="ECO:0000313" key="1">
    <source>
        <dbReference type="EMBL" id="RZC52529.1"/>
    </source>
</evidence>
<evidence type="ECO:0000313" key="2">
    <source>
        <dbReference type="Proteomes" id="UP000316621"/>
    </source>
</evidence>
<proteinExistence type="predicted"/>
<sequence length="24" mass="2559">MNVAVVLDEGDQTATNVIRKSPNS</sequence>
<protein>
    <submittedName>
        <fullName evidence="1">Uncharacterized protein</fullName>
    </submittedName>
</protein>
<dbReference type="Proteomes" id="UP000316621">
    <property type="component" value="Chromosome 2"/>
</dbReference>
<name>A0A4Y7IYG3_PAPSO</name>
<accession>A0A4Y7IYG3</accession>
<dbReference type="EMBL" id="CM010716">
    <property type="protein sequence ID" value="RZC52529.1"/>
    <property type="molecule type" value="Genomic_DNA"/>
</dbReference>
<gene>
    <name evidence="1" type="ORF">C5167_020955</name>
</gene>
<organism evidence="1 2">
    <name type="scientific">Papaver somniferum</name>
    <name type="common">Opium poppy</name>
    <dbReference type="NCBI Taxonomy" id="3469"/>
    <lineage>
        <taxon>Eukaryota</taxon>
        <taxon>Viridiplantae</taxon>
        <taxon>Streptophyta</taxon>
        <taxon>Embryophyta</taxon>
        <taxon>Tracheophyta</taxon>
        <taxon>Spermatophyta</taxon>
        <taxon>Magnoliopsida</taxon>
        <taxon>Ranunculales</taxon>
        <taxon>Papaveraceae</taxon>
        <taxon>Papaveroideae</taxon>
        <taxon>Papaver</taxon>
    </lineage>
</organism>